<feature type="region of interest" description="Disordered" evidence="1">
    <location>
        <begin position="680"/>
        <end position="761"/>
    </location>
</feature>
<evidence type="ECO:0000259" key="2">
    <source>
        <dbReference type="PROSITE" id="PS50011"/>
    </source>
</evidence>
<dbReference type="PROSITE" id="PS00108">
    <property type="entry name" value="PROTEIN_KINASE_ST"/>
    <property type="match status" value="1"/>
</dbReference>
<evidence type="ECO:0000313" key="4">
    <source>
        <dbReference type="Proteomes" id="UP000799778"/>
    </source>
</evidence>
<feature type="compositionally biased region" description="Basic and acidic residues" evidence="1">
    <location>
        <begin position="680"/>
        <end position="730"/>
    </location>
</feature>
<dbReference type="PANTHER" id="PTHR44305:SF24">
    <property type="entry name" value="TYROSINE-PROTEIN KINASE C03B1.5-RELATED"/>
    <property type="match status" value="1"/>
</dbReference>
<dbReference type="Gene3D" id="3.30.200.20">
    <property type="entry name" value="Phosphorylase Kinase, domain 1"/>
    <property type="match status" value="1"/>
</dbReference>
<dbReference type="RefSeq" id="XP_033387583.1">
    <property type="nucleotide sequence ID" value="XM_033531682.1"/>
</dbReference>
<proteinExistence type="predicted"/>
<dbReference type="GO" id="GO:0004672">
    <property type="term" value="F:protein kinase activity"/>
    <property type="evidence" value="ECO:0007669"/>
    <property type="project" value="InterPro"/>
</dbReference>
<keyword evidence="4" id="KW-1185">Reference proteome</keyword>
<protein>
    <submittedName>
        <fullName evidence="3">Kinase-like protein</fullName>
    </submittedName>
</protein>
<dbReference type="PANTHER" id="PTHR44305">
    <property type="entry name" value="SI:DKEY-192D15.2-RELATED"/>
    <property type="match status" value="1"/>
</dbReference>
<feature type="compositionally biased region" description="Basic and acidic residues" evidence="1">
    <location>
        <begin position="737"/>
        <end position="761"/>
    </location>
</feature>
<reference evidence="3" key="1">
    <citation type="journal article" date="2020" name="Stud. Mycol.">
        <title>101 Dothideomycetes genomes: a test case for predicting lifestyles and emergence of pathogens.</title>
        <authorList>
            <person name="Haridas S."/>
            <person name="Albert R."/>
            <person name="Binder M."/>
            <person name="Bloem J."/>
            <person name="Labutti K."/>
            <person name="Salamov A."/>
            <person name="Andreopoulos B."/>
            <person name="Baker S."/>
            <person name="Barry K."/>
            <person name="Bills G."/>
            <person name="Bluhm B."/>
            <person name="Cannon C."/>
            <person name="Castanera R."/>
            <person name="Culley D."/>
            <person name="Daum C."/>
            <person name="Ezra D."/>
            <person name="Gonzalez J."/>
            <person name="Henrissat B."/>
            <person name="Kuo A."/>
            <person name="Liang C."/>
            <person name="Lipzen A."/>
            <person name="Lutzoni F."/>
            <person name="Magnuson J."/>
            <person name="Mondo S."/>
            <person name="Nolan M."/>
            <person name="Ohm R."/>
            <person name="Pangilinan J."/>
            <person name="Park H.-J."/>
            <person name="Ramirez L."/>
            <person name="Alfaro M."/>
            <person name="Sun H."/>
            <person name="Tritt A."/>
            <person name="Yoshinaga Y."/>
            <person name="Zwiers L.-H."/>
            <person name="Turgeon B."/>
            <person name="Goodwin S."/>
            <person name="Spatafora J."/>
            <person name="Crous P."/>
            <person name="Grigoriev I."/>
        </authorList>
    </citation>
    <scope>NUCLEOTIDE SEQUENCE</scope>
    <source>
        <strain evidence="3">CBS 175.79</strain>
    </source>
</reference>
<dbReference type="AlphaFoldDB" id="A0A6A5Y3Z7"/>
<gene>
    <name evidence="3" type="ORF">BU24DRAFT_458941</name>
</gene>
<dbReference type="SUPFAM" id="SSF56112">
    <property type="entry name" value="Protein kinase-like (PK-like)"/>
    <property type="match status" value="1"/>
</dbReference>
<sequence length="761" mass="87031">MAMALDKTSQINNDYIDRILPTMRSDRLAAVLTKHELEGTATAIRALTEQAIIERNGSIQEEENDEEAWPGQEEDTCSVVTRGTFRTAETNFTSSTYFTAVTGLGIGSHATSVRLQKHHKYSQLLSERNLWPVDPRKEQDWSGRGQHAEFTKDEKPLIDKILQVQDDLGSSNTTIVQLVRCKRIFLARKTIRCNRNFPKSRAIEEVAHLTKLNHSHIVRVIGTYTRGNELSILLYPATEYNLETFLQELDPTNLHTSEWEERRSSLRNFFGCLAHAVAYLSRNLIKHMDIKPQNILVRDLSKSMMISPGEFKVYIADFDIARSYRSIEETVTEGRTAFTRKYAAPEVAEGAFRDLSVDVFSLGCVFVEMAVCLAYPGILPPSNQASAITGFTSSMSTKSLYRVYKYTYLVEGDPACRLQALLDQNEHGNTSYQANLPAVKKHLSGLTFYRTGRVDSYMELVAQIITRMIDENPKNRLSSADLENMFDPPSECCRQQADILEAAPGKTPLGDESRMKIEEETLLNFDRIPVEVKMLPTVTTSSVRIVPPEIGDDKEMASVLAKRLEEKEVMDRIQTEQEELQAQMEKYPAKVQRLREKLQEQLPEQLLYEAKDELEALLEKFQGVQESQVLLQIELQEELQYEKTETANDKLQALHKELQELQEALEALYEEVERKEALYEEAERKEAEDELQKESQELQKELKELEELNQEAKEEAKEELKARQEARQEKLQALQKILDDAKDNAKKDAKKDAKDETQEEA</sequence>
<evidence type="ECO:0000313" key="3">
    <source>
        <dbReference type="EMBL" id="KAF2019244.1"/>
    </source>
</evidence>
<dbReference type="InterPro" id="IPR053083">
    <property type="entry name" value="TF_kinase-domain_protein"/>
</dbReference>
<dbReference type="PROSITE" id="PS50011">
    <property type="entry name" value="PROTEIN_KINASE_DOM"/>
    <property type="match status" value="1"/>
</dbReference>
<dbReference type="EMBL" id="ML978067">
    <property type="protein sequence ID" value="KAF2019244.1"/>
    <property type="molecule type" value="Genomic_DNA"/>
</dbReference>
<dbReference type="GO" id="GO:0005524">
    <property type="term" value="F:ATP binding"/>
    <property type="evidence" value="ECO:0007669"/>
    <property type="project" value="InterPro"/>
</dbReference>
<feature type="domain" description="Protein kinase" evidence="2">
    <location>
        <begin position="162"/>
        <end position="486"/>
    </location>
</feature>
<organism evidence="3 4">
    <name type="scientific">Aaosphaeria arxii CBS 175.79</name>
    <dbReference type="NCBI Taxonomy" id="1450172"/>
    <lineage>
        <taxon>Eukaryota</taxon>
        <taxon>Fungi</taxon>
        <taxon>Dikarya</taxon>
        <taxon>Ascomycota</taxon>
        <taxon>Pezizomycotina</taxon>
        <taxon>Dothideomycetes</taxon>
        <taxon>Pleosporomycetidae</taxon>
        <taxon>Pleosporales</taxon>
        <taxon>Pleosporales incertae sedis</taxon>
        <taxon>Aaosphaeria</taxon>
    </lineage>
</organism>
<dbReference type="Pfam" id="PF00069">
    <property type="entry name" value="Pkinase"/>
    <property type="match status" value="1"/>
</dbReference>
<evidence type="ECO:0000256" key="1">
    <source>
        <dbReference type="SAM" id="MobiDB-lite"/>
    </source>
</evidence>
<dbReference type="Gene3D" id="1.10.510.10">
    <property type="entry name" value="Transferase(Phosphotransferase) domain 1"/>
    <property type="match status" value="1"/>
</dbReference>
<dbReference type="InterPro" id="IPR008271">
    <property type="entry name" value="Ser/Thr_kinase_AS"/>
</dbReference>
<name>A0A6A5Y3Z7_9PLEO</name>
<keyword evidence="3" id="KW-0418">Kinase</keyword>
<dbReference type="InterPro" id="IPR000719">
    <property type="entry name" value="Prot_kinase_dom"/>
</dbReference>
<dbReference type="InterPro" id="IPR011009">
    <property type="entry name" value="Kinase-like_dom_sf"/>
</dbReference>
<accession>A0A6A5Y3Z7</accession>
<keyword evidence="3" id="KW-0808">Transferase</keyword>
<dbReference type="GeneID" id="54289079"/>
<dbReference type="SMART" id="SM00220">
    <property type="entry name" value="S_TKc"/>
    <property type="match status" value="1"/>
</dbReference>
<dbReference type="Proteomes" id="UP000799778">
    <property type="component" value="Unassembled WGS sequence"/>
</dbReference>
<dbReference type="CDD" id="cd00180">
    <property type="entry name" value="PKc"/>
    <property type="match status" value="1"/>
</dbReference>
<dbReference type="OrthoDB" id="4062651at2759"/>